<gene>
    <name evidence="2" type="ORF">VZC37_03615</name>
</gene>
<dbReference type="Proteomes" id="UP001347146">
    <property type="component" value="Unassembled WGS sequence"/>
</dbReference>
<evidence type="ECO:0000313" key="3">
    <source>
        <dbReference type="Proteomes" id="UP001347146"/>
    </source>
</evidence>
<keyword evidence="3" id="KW-1185">Reference proteome</keyword>
<evidence type="ECO:0000313" key="2">
    <source>
        <dbReference type="EMBL" id="MEE3849401.1"/>
    </source>
</evidence>
<evidence type="ECO:0000256" key="1">
    <source>
        <dbReference type="SAM" id="MobiDB-lite"/>
    </source>
</evidence>
<organism evidence="2 3">
    <name type="scientific">Gordonia sesuvii</name>
    <dbReference type="NCBI Taxonomy" id="3116777"/>
    <lineage>
        <taxon>Bacteria</taxon>
        <taxon>Bacillati</taxon>
        <taxon>Actinomycetota</taxon>
        <taxon>Actinomycetes</taxon>
        <taxon>Mycobacteriales</taxon>
        <taxon>Gordoniaceae</taxon>
        <taxon>Gordonia</taxon>
    </lineage>
</organism>
<dbReference type="EMBL" id="JAZDUF010000001">
    <property type="protein sequence ID" value="MEE3849401.1"/>
    <property type="molecule type" value="Genomic_DNA"/>
</dbReference>
<protein>
    <recommendedName>
        <fullName evidence="4">Acyltransferase PapA5</fullName>
    </recommendedName>
</protein>
<reference evidence="2 3" key="1">
    <citation type="submission" date="2024-01" db="EMBL/GenBank/DDBJ databases">
        <title>Draft genome sequence of Gordonia sp. LSe1-13.</title>
        <authorList>
            <person name="Suphannarot A."/>
            <person name="Mingma R."/>
        </authorList>
    </citation>
    <scope>NUCLEOTIDE SEQUENCE [LARGE SCALE GENOMIC DNA]</scope>
    <source>
        <strain evidence="2 3">LSe1-13</strain>
    </source>
</reference>
<comment type="caution">
    <text evidence="2">The sequence shown here is derived from an EMBL/GenBank/DDBJ whole genome shotgun (WGS) entry which is preliminary data.</text>
</comment>
<sequence length="408" mass="43622">MTSLDLQHSRRRSASVFGPMAVPSRDVAVERLHAMAAAGPAFRLGLRPSAHDRRWHTVEADDAVSVTEVAPLSRTADPLDLLRTVRGMPETGLRVVLAGEWVAIDFSHGLGDVAFSQAVVDVMLGGVALTDPHWAPYRRGRHPLAAAAARTFGGDTRRLIQLARLHRAGRNAADSGPETPTRAASRSTPSARTIRIDDSEIAELRAARDRHLPGVSMFAIVTCALLRSLSQAGIDVRRDVTIPFDARPYLPRRMDTLASFSAGLTFPLDTKTPAPELKDMITAAYRSGRPVANLVVSSTKLRIAGSAPDAESPWRVAADPAAVRAELLHSYVGRIPQTQFSPFTDPDLAFNYTVSDPVSPAGITVTSSTVGDHALCLSAAFHADVTDGDRVSDALASVVDQALAVISE</sequence>
<name>A0ABU7M8M2_9ACTN</name>
<accession>A0ABU7M8M2</accession>
<feature type="compositionally biased region" description="Polar residues" evidence="1">
    <location>
        <begin position="182"/>
        <end position="191"/>
    </location>
</feature>
<feature type="region of interest" description="Disordered" evidence="1">
    <location>
        <begin position="168"/>
        <end position="191"/>
    </location>
</feature>
<proteinExistence type="predicted"/>
<dbReference type="RefSeq" id="WP_330431035.1">
    <property type="nucleotide sequence ID" value="NZ_JAZDUF010000001.1"/>
</dbReference>
<evidence type="ECO:0008006" key="4">
    <source>
        <dbReference type="Google" id="ProtNLM"/>
    </source>
</evidence>